<feature type="domain" description="Polysaccharide export protein N-terminal" evidence="2">
    <location>
        <begin position="36"/>
        <end position="95"/>
    </location>
</feature>
<dbReference type="AlphaFoldDB" id="E0UD43"/>
<evidence type="ECO:0000313" key="3">
    <source>
        <dbReference type="EMBL" id="ADN12923.1"/>
    </source>
</evidence>
<dbReference type="Pfam" id="PF02563">
    <property type="entry name" value="Poly_export"/>
    <property type="match status" value="1"/>
</dbReference>
<dbReference type="OrthoDB" id="494751at2"/>
<dbReference type="InterPro" id="IPR049712">
    <property type="entry name" value="Poly_export"/>
</dbReference>
<accession>E0UD43</accession>
<protein>
    <submittedName>
        <fullName evidence="3">Polysaccharide export protein</fullName>
    </submittedName>
</protein>
<organism evidence="3 4">
    <name type="scientific">Gloeothece verrucosa (strain PCC 7822)</name>
    <name type="common">Cyanothece sp. (strain PCC 7822)</name>
    <dbReference type="NCBI Taxonomy" id="497965"/>
    <lineage>
        <taxon>Bacteria</taxon>
        <taxon>Bacillati</taxon>
        <taxon>Cyanobacteriota</taxon>
        <taxon>Cyanophyceae</taxon>
        <taxon>Oscillatoriophycideae</taxon>
        <taxon>Chroococcales</taxon>
        <taxon>Aphanothecaceae</taxon>
        <taxon>Gloeothece</taxon>
        <taxon>Gloeothece verrucosa</taxon>
    </lineage>
</organism>
<dbReference type="KEGG" id="cyj:Cyan7822_0909"/>
<dbReference type="GO" id="GO:0015159">
    <property type="term" value="F:polysaccharide transmembrane transporter activity"/>
    <property type="evidence" value="ECO:0007669"/>
    <property type="project" value="InterPro"/>
</dbReference>
<evidence type="ECO:0000256" key="1">
    <source>
        <dbReference type="ARBA" id="ARBA00022729"/>
    </source>
</evidence>
<reference evidence="4" key="1">
    <citation type="journal article" date="2011" name="MBio">
        <title>Novel metabolic attributes of the genus Cyanothece, comprising a group of unicellular nitrogen-fixing Cyanobacteria.</title>
        <authorList>
            <person name="Bandyopadhyay A."/>
            <person name="Elvitigala T."/>
            <person name="Welsh E."/>
            <person name="Stockel J."/>
            <person name="Liberton M."/>
            <person name="Min H."/>
            <person name="Sherman L.A."/>
            <person name="Pakrasi H.B."/>
        </authorList>
    </citation>
    <scope>NUCLEOTIDE SEQUENCE [LARGE SCALE GENOMIC DNA]</scope>
    <source>
        <strain evidence="4">PCC 7822</strain>
    </source>
</reference>
<dbReference type="Gene3D" id="3.10.560.10">
    <property type="entry name" value="Outer membrane lipoprotein wza domain like"/>
    <property type="match status" value="1"/>
</dbReference>
<dbReference type="InterPro" id="IPR003715">
    <property type="entry name" value="Poly_export_N"/>
</dbReference>
<dbReference type="HOGENOM" id="CLU_054170_0_0_3"/>
<gene>
    <name evidence="3" type="ordered locus">Cyan7822_0909</name>
</gene>
<dbReference type="PANTHER" id="PTHR33619:SF3">
    <property type="entry name" value="POLYSACCHARIDE EXPORT PROTEIN GFCE-RELATED"/>
    <property type="match status" value="1"/>
</dbReference>
<sequence>MSFGLNCNITKFRNVFFLSVVTLICLKASSGLSLPLSPGDRLEVSIPNEKYFTGVYEVNQDGNLEIPYLGLLAVGGLEPIEVQQKLSQALIEQQYFPPGKLKLSIEILRWAPITVTVKGEVFNPGRVLINENNQTEQNNTFTSESRQITGSNPLNRYLTDAIRATGGVLPSADLRHIRIIRAEQEIVADLSGEFSGEPVKDIPLVADDQIIVPDLGQFQAELVRPSQITPPGIKVFVSNLSVPATSNATSAIGNREEGITFPYGARFSHAVISANCAGGTKPTNADRKAILVRVNRISGETTVIERKVEDLLRESQNDQDNPFLMPRDGVACYDSEITNTRDVFRTIADFLSPLNPLLLLRNLFR</sequence>
<proteinExistence type="predicted"/>
<dbReference type="PANTHER" id="PTHR33619">
    <property type="entry name" value="POLYSACCHARIDE EXPORT PROTEIN GFCE-RELATED"/>
    <property type="match status" value="1"/>
</dbReference>
<evidence type="ECO:0000313" key="4">
    <source>
        <dbReference type="Proteomes" id="UP000008206"/>
    </source>
</evidence>
<dbReference type="STRING" id="497965.Cyan7822_0909"/>
<name>E0UD43_GLOV7</name>
<dbReference type="EMBL" id="CP002198">
    <property type="protein sequence ID" value="ADN12923.1"/>
    <property type="molecule type" value="Genomic_DNA"/>
</dbReference>
<dbReference type="Proteomes" id="UP000008206">
    <property type="component" value="Chromosome"/>
</dbReference>
<dbReference type="eggNOG" id="COG1596">
    <property type="taxonomic scope" value="Bacteria"/>
</dbReference>
<evidence type="ECO:0000259" key="2">
    <source>
        <dbReference type="Pfam" id="PF02563"/>
    </source>
</evidence>
<keyword evidence="1" id="KW-0732">Signal</keyword>
<keyword evidence="4" id="KW-1185">Reference proteome</keyword>
<dbReference type="Gene3D" id="3.30.1950.10">
    <property type="entry name" value="wza like domain"/>
    <property type="match status" value="1"/>
</dbReference>